<gene>
    <name evidence="1" type="ORF">XR76_06330</name>
</gene>
<dbReference type="AlphaFoldDB" id="A0A8E6QI97"/>
<organism evidence="1">
    <name type="scientific">Salmonella enterica</name>
    <name type="common">Salmonella choleraesuis</name>
    <dbReference type="NCBI Taxonomy" id="28901"/>
    <lineage>
        <taxon>Bacteria</taxon>
        <taxon>Pseudomonadati</taxon>
        <taxon>Pseudomonadota</taxon>
        <taxon>Gammaproteobacteria</taxon>
        <taxon>Enterobacterales</taxon>
        <taxon>Enterobacteriaceae</taxon>
        <taxon>Salmonella</taxon>
    </lineage>
</organism>
<name>A0A8E6QI97_SALER</name>
<sequence>MSMYLALSKAGYGPYHELVKLDTPELFDMLEFENISADIQHYEMEKARNGDS</sequence>
<reference evidence="1" key="2">
    <citation type="submission" date="2021-05" db="EMBL/GenBank/DDBJ databases">
        <title>Whole genome PacBio Sequel sequence of Salmonella enterica subsp. enterica.</title>
        <authorList>
            <person name="Hoffmann M."/>
            <person name="Balkey M."/>
            <person name="Luo Y."/>
        </authorList>
    </citation>
    <scope>NUCLEOTIDE SEQUENCE</scope>
    <source>
        <strain evidence="1">CFSAN029882</strain>
    </source>
</reference>
<dbReference type="EMBL" id="CP074652">
    <property type="protein sequence ID" value="QVS01105.1"/>
    <property type="molecule type" value="Genomic_DNA"/>
</dbReference>
<accession>A0A8E6QI97</accession>
<protein>
    <submittedName>
        <fullName evidence="1">Uncharacterized protein</fullName>
    </submittedName>
</protein>
<reference evidence="1" key="1">
    <citation type="submission" date="2018-07" db="EMBL/GenBank/DDBJ databases">
        <authorList>
            <consortium name="GenomeTrakr network: Whole genome sequencing for foodborne pathogen traceback"/>
        </authorList>
    </citation>
    <scope>NUCLEOTIDE SEQUENCE</scope>
    <source>
        <strain evidence="1">CFSAN029882</strain>
    </source>
</reference>
<proteinExistence type="predicted"/>
<evidence type="ECO:0000313" key="1">
    <source>
        <dbReference type="EMBL" id="QVS01105.1"/>
    </source>
</evidence>